<dbReference type="GO" id="GO:0008999">
    <property type="term" value="F:protein-N-terminal-alanine acetyltransferase activity"/>
    <property type="evidence" value="ECO:0007669"/>
    <property type="project" value="UniProtKB-EC"/>
</dbReference>
<reference evidence="4 5" key="1">
    <citation type="submission" date="2021-09" db="EMBL/GenBank/DDBJ databases">
        <title>Whole genome sequence of Nocardioides sp. GBK3QG-3.</title>
        <authorList>
            <person name="Tuo L."/>
        </authorList>
    </citation>
    <scope>NUCLEOTIDE SEQUENCE [LARGE SCALE GENOMIC DNA]</scope>
    <source>
        <strain evidence="4 5">GBK3QG-3</strain>
    </source>
</reference>
<dbReference type="RefSeq" id="WP_224121945.1">
    <property type="nucleotide sequence ID" value="NZ_JAIQZJ010000002.1"/>
</dbReference>
<keyword evidence="2 4" id="KW-0012">Acyltransferase</keyword>
<gene>
    <name evidence="4" type="primary">rimI</name>
    <name evidence="4" type="ORF">K8U61_05290</name>
</gene>
<dbReference type="InterPro" id="IPR050832">
    <property type="entry name" value="Bact_Acetyltransf"/>
</dbReference>
<dbReference type="GO" id="GO:0005840">
    <property type="term" value="C:ribosome"/>
    <property type="evidence" value="ECO:0007669"/>
    <property type="project" value="UniProtKB-KW"/>
</dbReference>
<name>A0ABS7U9B6_9ACTN</name>
<dbReference type="InterPro" id="IPR006464">
    <property type="entry name" value="AcTrfase_RimI/Ard1"/>
</dbReference>
<dbReference type="PANTHER" id="PTHR43877">
    <property type="entry name" value="AMINOALKYLPHOSPHONATE N-ACETYLTRANSFERASE-RELATED-RELATED"/>
    <property type="match status" value="1"/>
</dbReference>
<accession>A0ABS7U9B6</accession>
<protein>
    <submittedName>
        <fullName evidence="4">Ribosomal protein S18-alanine N-acetyltransferase</fullName>
        <ecNumber evidence="4">2.3.1.266</ecNumber>
    </submittedName>
</protein>
<keyword evidence="1 4" id="KW-0808">Transferase</keyword>
<dbReference type="PROSITE" id="PS51186">
    <property type="entry name" value="GNAT"/>
    <property type="match status" value="1"/>
</dbReference>
<dbReference type="InterPro" id="IPR016181">
    <property type="entry name" value="Acyl_CoA_acyltransferase"/>
</dbReference>
<evidence type="ECO:0000256" key="2">
    <source>
        <dbReference type="ARBA" id="ARBA00023315"/>
    </source>
</evidence>
<organism evidence="4 5">
    <name type="scientific">Nocardioides mangrovi</name>
    <dbReference type="NCBI Taxonomy" id="2874580"/>
    <lineage>
        <taxon>Bacteria</taxon>
        <taxon>Bacillati</taxon>
        <taxon>Actinomycetota</taxon>
        <taxon>Actinomycetes</taxon>
        <taxon>Propionibacteriales</taxon>
        <taxon>Nocardioidaceae</taxon>
        <taxon>Nocardioides</taxon>
    </lineage>
</organism>
<keyword evidence="4" id="KW-0687">Ribonucleoprotein</keyword>
<evidence type="ECO:0000313" key="5">
    <source>
        <dbReference type="Proteomes" id="UP000780875"/>
    </source>
</evidence>
<keyword evidence="4" id="KW-0689">Ribosomal protein</keyword>
<evidence type="ECO:0000259" key="3">
    <source>
        <dbReference type="PROSITE" id="PS51186"/>
    </source>
</evidence>
<dbReference type="SUPFAM" id="SSF55729">
    <property type="entry name" value="Acyl-CoA N-acyltransferases (Nat)"/>
    <property type="match status" value="1"/>
</dbReference>
<dbReference type="InterPro" id="IPR000182">
    <property type="entry name" value="GNAT_dom"/>
</dbReference>
<evidence type="ECO:0000256" key="1">
    <source>
        <dbReference type="ARBA" id="ARBA00022679"/>
    </source>
</evidence>
<dbReference type="NCBIfam" id="TIGR01575">
    <property type="entry name" value="rimI"/>
    <property type="match status" value="1"/>
</dbReference>
<dbReference type="EMBL" id="JAIQZJ010000002">
    <property type="protein sequence ID" value="MBZ5737568.1"/>
    <property type="molecule type" value="Genomic_DNA"/>
</dbReference>
<dbReference type="Gene3D" id="3.40.630.30">
    <property type="match status" value="1"/>
</dbReference>
<feature type="domain" description="N-acetyltransferase" evidence="3">
    <location>
        <begin position="1"/>
        <end position="147"/>
    </location>
</feature>
<dbReference type="Pfam" id="PF00583">
    <property type="entry name" value="Acetyltransf_1"/>
    <property type="match status" value="1"/>
</dbReference>
<dbReference type="EC" id="2.3.1.266" evidence="4"/>
<sequence length="157" mass="16658">MTVRPAGADDVLAIAELERANLGDDAWSEALVEEGVTGNLPTVRYLVAQVEGVVVGHATASIVDDVAELQRIAVDAAHRRTGLASQLLDAVVGAAQEGGADRVLLEVREDNAGALGFYAARGFVEVDRRRRYYRDGTTAVVMRRSLGRGCGASDHGR</sequence>
<evidence type="ECO:0000313" key="4">
    <source>
        <dbReference type="EMBL" id="MBZ5737568.1"/>
    </source>
</evidence>
<keyword evidence="5" id="KW-1185">Reference proteome</keyword>
<dbReference type="Proteomes" id="UP000780875">
    <property type="component" value="Unassembled WGS sequence"/>
</dbReference>
<dbReference type="CDD" id="cd04301">
    <property type="entry name" value="NAT_SF"/>
    <property type="match status" value="1"/>
</dbReference>
<proteinExistence type="predicted"/>
<comment type="caution">
    <text evidence="4">The sequence shown here is derived from an EMBL/GenBank/DDBJ whole genome shotgun (WGS) entry which is preliminary data.</text>
</comment>